<organism evidence="7 8">
    <name type="scientific">Pedobacter antarcticus 4BY</name>
    <dbReference type="NCBI Taxonomy" id="1358423"/>
    <lineage>
        <taxon>Bacteria</taxon>
        <taxon>Pseudomonadati</taxon>
        <taxon>Bacteroidota</taxon>
        <taxon>Sphingobacteriia</taxon>
        <taxon>Sphingobacteriales</taxon>
        <taxon>Sphingobacteriaceae</taxon>
        <taxon>Pedobacter</taxon>
    </lineage>
</organism>
<evidence type="ECO:0000256" key="1">
    <source>
        <dbReference type="ARBA" id="ARBA00010641"/>
    </source>
</evidence>
<dbReference type="InterPro" id="IPR014284">
    <property type="entry name" value="RNA_pol_sigma-70_dom"/>
</dbReference>
<dbReference type="Pfam" id="PF08281">
    <property type="entry name" value="Sigma70_r4_2"/>
    <property type="match status" value="1"/>
</dbReference>
<dbReference type="Pfam" id="PF04542">
    <property type="entry name" value="Sigma70_r2"/>
    <property type="match status" value="1"/>
</dbReference>
<gene>
    <name evidence="7" type="ORF">N180_15920</name>
</gene>
<evidence type="ECO:0000256" key="3">
    <source>
        <dbReference type="ARBA" id="ARBA00023082"/>
    </source>
</evidence>
<dbReference type="PANTHER" id="PTHR43133">
    <property type="entry name" value="RNA POLYMERASE ECF-TYPE SIGMA FACTO"/>
    <property type="match status" value="1"/>
</dbReference>
<dbReference type="OrthoDB" id="679904at2"/>
<accession>A0A081PJG6</accession>
<comment type="similarity">
    <text evidence="1">Belongs to the sigma-70 factor family. ECF subfamily.</text>
</comment>
<proteinExistence type="inferred from homology"/>
<dbReference type="EMBL" id="JNFF01000026">
    <property type="protein sequence ID" value="KEQ30839.1"/>
    <property type="molecule type" value="Genomic_DNA"/>
</dbReference>
<keyword evidence="3" id="KW-0731">Sigma factor</keyword>
<comment type="caution">
    <text evidence="7">The sequence shown here is derived from an EMBL/GenBank/DDBJ whole genome shotgun (WGS) entry which is preliminary data.</text>
</comment>
<dbReference type="InterPro" id="IPR007627">
    <property type="entry name" value="RNA_pol_sigma70_r2"/>
</dbReference>
<keyword evidence="4" id="KW-0804">Transcription</keyword>
<dbReference type="GO" id="GO:0003677">
    <property type="term" value="F:DNA binding"/>
    <property type="evidence" value="ECO:0007669"/>
    <property type="project" value="InterPro"/>
</dbReference>
<dbReference type="InterPro" id="IPR013325">
    <property type="entry name" value="RNA_pol_sigma_r2"/>
</dbReference>
<protein>
    <submittedName>
        <fullName evidence="7">Uncharacterized protein</fullName>
    </submittedName>
</protein>
<dbReference type="SUPFAM" id="SSF88659">
    <property type="entry name" value="Sigma3 and sigma4 domains of RNA polymerase sigma factors"/>
    <property type="match status" value="1"/>
</dbReference>
<evidence type="ECO:0000313" key="7">
    <source>
        <dbReference type="EMBL" id="KEQ30839.1"/>
    </source>
</evidence>
<evidence type="ECO:0000256" key="4">
    <source>
        <dbReference type="ARBA" id="ARBA00023163"/>
    </source>
</evidence>
<keyword evidence="2" id="KW-0805">Transcription regulation</keyword>
<dbReference type="AlphaFoldDB" id="A0A081PJG6"/>
<dbReference type="GO" id="GO:0006352">
    <property type="term" value="P:DNA-templated transcription initiation"/>
    <property type="evidence" value="ECO:0007669"/>
    <property type="project" value="InterPro"/>
</dbReference>
<dbReference type="InterPro" id="IPR013324">
    <property type="entry name" value="RNA_pol_sigma_r3/r4-like"/>
</dbReference>
<dbReference type="Gene3D" id="1.10.1740.10">
    <property type="match status" value="1"/>
</dbReference>
<dbReference type="PANTHER" id="PTHR43133:SF46">
    <property type="entry name" value="RNA POLYMERASE SIGMA-70 FACTOR ECF SUBFAMILY"/>
    <property type="match status" value="1"/>
</dbReference>
<feature type="domain" description="RNA polymerase sigma-70 region 2" evidence="5">
    <location>
        <begin position="28"/>
        <end position="93"/>
    </location>
</feature>
<dbReference type="GO" id="GO:0016987">
    <property type="term" value="F:sigma factor activity"/>
    <property type="evidence" value="ECO:0007669"/>
    <property type="project" value="UniProtKB-KW"/>
</dbReference>
<dbReference type="eggNOG" id="COG1595">
    <property type="taxonomic scope" value="Bacteria"/>
</dbReference>
<keyword evidence="8" id="KW-1185">Reference proteome</keyword>
<feature type="domain" description="RNA polymerase sigma factor 70 region 4 type 2" evidence="6">
    <location>
        <begin position="133"/>
        <end position="168"/>
    </location>
</feature>
<dbReference type="Proteomes" id="UP000028007">
    <property type="component" value="Unassembled WGS sequence"/>
</dbReference>
<dbReference type="NCBIfam" id="TIGR02937">
    <property type="entry name" value="sigma70-ECF"/>
    <property type="match status" value="1"/>
</dbReference>
<evidence type="ECO:0000259" key="5">
    <source>
        <dbReference type="Pfam" id="PF04542"/>
    </source>
</evidence>
<reference evidence="7 8" key="1">
    <citation type="journal article" date="1992" name="Int. J. Syst. Bacteriol.">
        <title>Sphingobacterium antarcticus sp. nov. a Psychrotrophic Bacterium from the Soils of Schirmacher Oasis, Antarctica.</title>
        <authorList>
            <person name="Shivaji S."/>
            <person name="Ray M.K."/>
            <person name="Rao N.S."/>
            <person name="Saiserr L."/>
            <person name="Jagannadham M.V."/>
            <person name="Kumar G.S."/>
            <person name="Reddy G."/>
            <person name="Bhargava P.M."/>
        </authorList>
    </citation>
    <scope>NUCLEOTIDE SEQUENCE [LARGE SCALE GENOMIC DNA]</scope>
    <source>
        <strain evidence="7 8">4BY</strain>
    </source>
</reference>
<dbReference type="InterPro" id="IPR036388">
    <property type="entry name" value="WH-like_DNA-bd_sf"/>
</dbReference>
<dbReference type="InterPro" id="IPR013249">
    <property type="entry name" value="RNA_pol_sigma70_r4_t2"/>
</dbReference>
<name>A0A081PJG6_9SPHI</name>
<evidence type="ECO:0000313" key="8">
    <source>
        <dbReference type="Proteomes" id="UP000028007"/>
    </source>
</evidence>
<dbReference type="SUPFAM" id="SSF88946">
    <property type="entry name" value="Sigma2 domain of RNA polymerase sigma factors"/>
    <property type="match status" value="1"/>
</dbReference>
<dbReference type="InterPro" id="IPR039425">
    <property type="entry name" value="RNA_pol_sigma-70-like"/>
</dbReference>
<evidence type="ECO:0000259" key="6">
    <source>
        <dbReference type="Pfam" id="PF08281"/>
    </source>
</evidence>
<sequence>MKISYQTCTDDELLRCISESDSEAFNEIYQRYWKKLYNETYKRLRNAQLVEEIVQDVFIDMWTKRTYYQVKSIYAYLLISMRYKTFKEYRKSKGVSFFEIPLDDIYASGDQADSRLNVNELQTCIEYWLSMQPEKRAVIFRMRYLDYLSTREISTILGISQKTVQNQLITAFTSLREFITKLLILALF</sequence>
<dbReference type="Gene3D" id="1.10.10.10">
    <property type="entry name" value="Winged helix-like DNA-binding domain superfamily/Winged helix DNA-binding domain"/>
    <property type="match status" value="1"/>
</dbReference>
<dbReference type="RefSeq" id="WP_157282790.1">
    <property type="nucleotide sequence ID" value="NZ_JNFF01000026.1"/>
</dbReference>
<evidence type="ECO:0000256" key="2">
    <source>
        <dbReference type="ARBA" id="ARBA00023015"/>
    </source>
</evidence>